<sequence>MGLQPVRLTAVTANKQLKSWFGYGLHVIADTHYELPVAVVVTCASASESPILRQRIGERFAEQPVLTERCDDFSTDRGLDAGETKALLWNTYRIRPLIDTRELWCAEKQESGFDPSSTITRPLFPDRTDTLVHTEMGNVRCRCPQTGEVRDLVFQGFAADRDTLKYRCPAAYVGEYVPGRRDLPRRRRCRSRCLWPDRSHQDFRTDRRSFVPTPHGSPSWHGGYNRRTALE</sequence>
<name>A0A080LSF0_9PROT</name>
<evidence type="ECO:0000313" key="3">
    <source>
        <dbReference type="Proteomes" id="UP000020077"/>
    </source>
</evidence>
<proteinExistence type="predicted"/>
<evidence type="ECO:0000313" key="2">
    <source>
        <dbReference type="EMBL" id="KFB71296.1"/>
    </source>
</evidence>
<organism evidence="2 3">
    <name type="scientific">Candidatus Accumulibacter phosphatis</name>
    <dbReference type="NCBI Taxonomy" id="327160"/>
    <lineage>
        <taxon>Bacteria</taxon>
        <taxon>Pseudomonadati</taxon>
        <taxon>Pseudomonadota</taxon>
        <taxon>Betaproteobacteria</taxon>
        <taxon>Candidatus Accumulibacter</taxon>
    </lineage>
</organism>
<feature type="region of interest" description="Disordered" evidence="1">
    <location>
        <begin position="206"/>
        <end position="231"/>
    </location>
</feature>
<comment type="caution">
    <text evidence="2">The sequence shown here is derived from an EMBL/GenBank/DDBJ whole genome shotgun (WGS) entry which is preliminary data.</text>
</comment>
<dbReference type="EMBL" id="JDVG02000565">
    <property type="protein sequence ID" value="KFB71296.1"/>
    <property type="molecule type" value="Genomic_DNA"/>
</dbReference>
<reference evidence="2 3" key="1">
    <citation type="submission" date="2014-02" db="EMBL/GenBank/DDBJ databases">
        <title>Expanding our view of genomic diversity in Candidatus Accumulibacter clades.</title>
        <authorList>
            <person name="Skennerton C.T."/>
            <person name="Barr J.J."/>
            <person name="Slater F.R."/>
            <person name="Bond P.L."/>
            <person name="Tyson G.W."/>
        </authorList>
    </citation>
    <scope>NUCLEOTIDE SEQUENCE [LARGE SCALE GENOMIC DNA]</scope>
    <source>
        <strain evidence="3">BA-91</strain>
    </source>
</reference>
<dbReference type="Proteomes" id="UP000020077">
    <property type="component" value="Unassembled WGS sequence"/>
</dbReference>
<dbReference type="AlphaFoldDB" id="A0A080LSF0"/>
<evidence type="ECO:0000256" key="1">
    <source>
        <dbReference type="SAM" id="MobiDB-lite"/>
    </source>
</evidence>
<protein>
    <recommendedName>
        <fullName evidence="4">Mobile element protein</fullName>
    </recommendedName>
</protein>
<gene>
    <name evidence="2" type="ORF">AW09_003572</name>
</gene>
<accession>A0A080LSF0</accession>
<evidence type="ECO:0008006" key="4">
    <source>
        <dbReference type="Google" id="ProtNLM"/>
    </source>
</evidence>